<accession>A0AAD4ID15</accession>
<protein>
    <submittedName>
        <fullName evidence="2">Uncharacterized protein</fullName>
    </submittedName>
</protein>
<keyword evidence="1" id="KW-0175">Coiled coil</keyword>
<proteinExistence type="predicted"/>
<sequence length="163" mass="18493">MWNDVVDQAAPDQRVQERRGSPEYWGCMVQDGARVMKHDNTQTSALTIISILLSNQSHPLQLHTELAQNGYDLPNTSVRRQLAADITVMVFGGQSRIAELEEEVRRTATDNVVLRARLQGEINDLDEEVRKQRREIEKLKKKKKTCEYGTGLLVYLLTLSSGV</sequence>
<feature type="coiled-coil region" evidence="1">
    <location>
        <begin position="97"/>
        <end position="142"/>
    </location>
</feature>
<keyword evidence="3" id="KW-1185">Reference proteome</keyword>
<reference evidence="2" key="1">
    <citation type="submission" date="2021-07" db="EMBL/GenBank/DDBJ databases">
        <title>Genome Resource of American Ginseng Black Spot Pathogen Alternaria panax.</title>
        <authorList>
            <person name="Qiu C."/>
            <person name="Wang W."/>
            <person name="Liu Z."/>
        </authorList>
    </citation>
    <scope>NUCLEOTIDE SEQUENCE</scope>
    <source>
        <strain evidence="2">BNCC115425</strain>
    </source>
</reference>
<evidence type="ECO:0000256" key="1">
    <source>
        <dbReference type="SAM" id="Coils"/>
    </source>
</evidence>
<dbReference type="EMBL" id="JAANER010000003">
    <property type="protein sequence ID" value="KAG9192289.1"/>
    <property type="molecule type" value="Genomic_DNA"/>
</dbReference>
<evidence type="ECO:0000313" key="3">
    <source>
        <dbReference type="Proteomes" id="UP001199106"/>
    </source>
</evidence>
<name>A0AAD4ID15_9PLEO</name>
<evidence type="ECO:0000313" key="2">
    <source>
        <dbReference type="EMBL" id="KAG9192289.1"/>
    </source>
</evidence>
<dbReference type="Proteomes" id="UP001199106">
    <property type="component" value="Unassembled WGS sequence"/>
</dbReference>
<comment type="caution">
    <text evidence="2">The sequence shown here is derived from an EMBL/GenBank/DDBJ whole genome shotgun (WGS) entry which is preliminary data.</text>
</comment>
<organism evidence="2 3">
    <name type="scientific">Alternaria panax</name>
    <dbReference type="NCBI Taxonomy" id="48097"/>
    <lineage>
        <taxon>Eukaryota</taxon>
        <taxon>Fungi</taxon>
        <taxon>Dikarya</taxon>
        <taxon>Ascomycota</taxon>
        <taxon>Pezizomycotina</taxon>
        <taxon>Dothideomycetes</taxon>
        <taxon>Pleosporomycetidae</taxon>
        <taxon>Pleosporales</taxon>
        <taxon>Pleosporineae</taxon>
        <taxon>Pleosporaceae</taxon>
        <taxon>Alternaria</taxon>
        <taxon>Alternaria sect. Panax</taxon>
    </lineage>
</organism>
<dbReference type="AlphaFoldDB" id="A0AAD4ID15"/>
<gene>
    <name evidence="2" type="ORF">G6011_11023</name>
</gene>